<evidence type="ECO:0000256" key="1">
    <source>
        <dbReference type="ARBA" id="ARBA00010049"/>
    </source>
</evidence>
<evidence type="ECO:0000313" key="5">
    <source>
        <dbReference type="Proteomes" id="UP001472677"/>
    </source>
</evidence>
<feature type="chain" id="PRO_5045090337" evidence="3">
    <location>
        <begin position="28"/>
        <end position="179"/>
    </location>
</feature>
<keyword evidence="3" id="KW-0732">Signal</keyword>
<dbReference type="PANTHER" id="PTHR31614:SF20">
    <property type="entry name" value="POLLEN PROTEIN OLE E I-LIKE PROTEIN"/>
    <property type="match status" value="1"/>
</dbReference>
<organism evidence="4 5">
    <name type="scientific">Hibiscus sabdariffa</name>
    <name type="common">roselle</name>
    <dbReference type="NCBI Taxonomy" id="183260"/>
    <lineage>
        <taxon>Eukaryota</taxon>
        <taxon>Viridiplantae</taxon>
        <taxon>Streptophyta</taxon>
        <taxon>Embryophyta</taxon>
        <taxon>Tracheophyta</taxon>
        <taxon>Spermatophyta</taxon>
        <taxon>Magnoliopsida</taxon>
        <taxon>eudicotyledons</taxon>
        <taxon>Gunneridae</taxon>
        <taxon>Pentapetalae</taxon>
        <taxon>rosids</taxon>
        <taxon>malvids</taxon>
        <taxon>Malvales</taxon>
        <taxon>Malvaceae</taxon>
        <taxon>Malvoideae</taxon>
        <taxon>Hibiscus</taxon>
    </lineage>
</organism>
<dbReference type="PANTHER" id="PTHR31614">
    <property type="entry name" value="PROTEIN DOWNSTREAM OF FLC-RELATED"/>
    <property type="match status" value="1"/>
</dbReference>
<comment type="caution">
    <text evidence="4">The sequence shown here is derived from an EMBL/GenBank/DDBJ whole genome shotgun (WGS) entry which is preliminary data.</text>
</comment>
<protein>
    <submittedName>
        <fullName evidence="4">Uncharacterized protein</fullName>
    </submittedName>
</protein>
<dbReference type="InterPro" id="IPR006041">
    <property type="entry name" value="Pollen_Ole_e1_allergen"/>
</dbReference>
<proteinExistence type="inferred from homology"/>
<dbReference type="EMBL" id="JBBPBM010000006">
    <property type="protein sequence ID" value="KAK8579279.1"/>
    <property type="molecule type" value="Genomic_DNA"/>
</dbReference>
<reference evidence="4 5" key="1">
    <citation type="journal article" date="2024" name="G3 (Bethesda)">
        <title>Genome assembly of Hibiscus sabdariffa L. provides insights into metabolisms of medicinal natural products.</title>
        <authorList>
            <person name="Kim T."/>
        </authorList>
    </citation>
    <scope>NUCLEOTIDE SEQUENCE [LARGE SCALE GENOMIC DNA]</scope>
    <source>
        <strain evidence="4">TK-2024</strain>
        <tissue evidence="4">Old leaves</tissue>
    </source>
</reference>
<keyword evidence="5" id="KW-1185">Reference proteome</keyword>
<name>A0ABR2FES6_9ROSI</name>
<evidence type="ECO:0000313" key="4">
    <source>
        <dbReference type="EMBL" id="KAK8579279.1"/>
    </source>
</evidence>
<evidence type="ECO:0000256" key="2">
    <source>
        <dbReference type="ARBA" id="ARBA00023157"/>
    </source>
</evidence>
<evidence type="ECO:0000256" key="3">
    <source>
        <dbReference type="SAM" id="SignalP"/>
    </source>
</evidence>
<keyword evidence="2" id="KW-1015">Disulfide bond</keyword>
<accession>A0ABR2FES6</accession>
<comment type="similarity">
    <text evidence="1">Belongs to the Ole e I family.</text>
</comment>
<gene>
    <name evidence="4" type="ORF">V6N12_069607</name>
</gene>
<dbReference type="Proteomes" id="UP001472677">
    <property type="component" value="Unassembled WGS sequence"/>
</dbReference>
<sequence>MGKAYANAIAFLFFATCISSCLDVASGRSVAKPNKFMVVGHVYCDTCRVEFETKISQPIIGAIVKLECRNRTDESLTYESPEITTGSLGAYIIEVKGDYQDSDCEVGLVKSPRADCNDLTEDWRKARVVLTSLDGVSGNIRYANNIGFKKKVALPECTKVLTEMGYYELRDELGSEADA</sequence>
<feature type="signal peptide" evidence="3">
    <location>
        <begin position="1"/>
        <end position="27"/>
    </location>
</feature>
<dbReference type="Pfam" id="PF01190">
    <property type="entry name" value="Pollen_Ole_e_1"/>
    <property type="match status" value="1"/>
</dbReference>